<keyword evidence="2" id="KW-1185">Reference proteome</keyword>
<organism evidence="1 2">
    <name type="scientific">Candidatus Nephthysia bennettiae</name>
    <dbReference type="NCBI Taxonomy" id="3127016"/>
    <lineage>
        <taxon>Bacteria</taxon>
        <taxon>Bacillati</taxon>
        <taxon>Candidatus Dormiibacterota</taxon>
        <taxon>Candidatus Dormibacteria</taxon>
        <taxon>Candidatus Dormibacterales</taxon>
        <taxon>Candidatus Dormibacteraceae</taxon>
        <taxon>Candidatus Nephthysia</taxon>
    </lineage>
</organism>
<gene>
    <name evidence="1" type="ORF">JF922_08285</name>
</gene>
<dbReference type="AlphaFoldDB" id="A0A934N6Z2"/>
<reference evidence="1" key="1">
    <citation type="submission" date="2020-10" db="EMBL/GenBank/DDBJ databases">
        <title>Ca. Dormibacterota MAGs.</title>
        <authorList>
            <person name="Montgomery K."/>
        </authorList>
    </citation>
    <scope>NUCLEOTIDE SEQUENCE [LARGE SCALE GENOMIC DNA]</scope>
    <source>
        <strain evidence="1">SC8812_S17_10</strain>
    </source>
</reference>
<comment type="caution">
    <text evidence="1">The sequence shown here is derived from an EMBL/GenBank/DDBJ whole genome shotgun (WGS) entry which is preliminary data.</text>
</comment>
<evidence type="ECO:0000313" key="1">
    <source>
        <dbReference type="EMBL" id="MBJ7598071.1"/>
    </source>
</evidence>
<evidence type="ECO:0000313" key="2">
    <source>
        <dbReference type="Proteomes" id="UP000612893"/>
    </source>
</evidence>
<accession>A0A934N6Z2</accession>
<proteinExistence type="predicted"/>
<sequence length="163" mass="18492">MTPRGRRSRQTLRAATEEREEALRGLCFCLLYDLCAWLTRARRPVPAGVREYRLQAPRHLPGPEDRMRLYLNPELLALWEQALAPYFESGASLSLELGEAAPLGAEGLEGGDARVRAELRFSERSSLVDEEGRRHPLPLRNWVLEAWVSSDLEQVENACLRPA</sequence>
<evidence type="ECO:0008006" key="3">
    <source>
        <dbReference type="Google" id="ProtNLM"/>
    </source>
</evidence>
<dbReference type="Proteomes" id="UP000612893">
    <property type="component" value="Unassembled WGS sequence"/>
</dbReference>
<dbReference type="EMBL" id="JAEKNR010000090">
    <property type="protein sequence ID" value="MBJ7598071.1"/>
    <property type="molecule type" value="Genomic_DNA"/>
</dbReference>
<protein>
    <recommendedName>
        <fullName evidence="3">Archease domain-containing protein</fullName>
    </recommendedName>
</protein>
<dbReference type="RefSeq" id="WP_338200796.1">
    <property type="nucleotide sequence ID" value="NZ_JAEKNR010000090.1"/>
</dbReference>
<name>A0A934N6Z2_9BACT</name>